<evidence type="ECO:0000313" key="10">
    <source>
        <dbReference type="EMBL" id="ANP46690.1"/>
    </source>
</evidence>
<dbReference type="InterPro" id="IPR002371">
    <property type="entry name" value="FlgK"/>
</dbReference>
<dbReference type="InParanoid" id="A0A1B1AJJ5"/>
<dbReference type="FunCoup" id="A0A1B1AJJ5">
    <property type="interactions" value="82"/>
</dbReference>
<evidence type="ECO:0000259" key="9">
    <source>
        <dbReference type="Pfam" id="PF22638"/>
    </source>
</evidence>
<dbReference type="GO" id="GO:0009425">
    <property type="term" value="C:bacterial-type flagellum basal body"/>
    <property type="evidence" value="ECO:0007669"/>
    <property type="project" value="UniProtKB-SubCell"/>
</dbReference>
<dbReference type="InterPro" id="IPR001444">
    <property type="entry name" value="Flag_bb_rod_N"/>
</dbReference>
<accession>A0A1B1AJJ5</accession>
<dbReference type="AlphaFoldDB" id="A0A1B1AJJ5"/>
<dbReference type="InterPro" id="IPR053927">
    <property type="entry name" value="FlgK_helical"/>
</dbReference>
<evidence type="ECO:0000256" key="3">
    <source>
        <dbReference type="ARBA" id="ARBA00009677"/>
    </source>
</evidence>
<dbReference type="Pfam" id="PF06429">
    <property type="entry name" value="Flg_bbr_C"/>
    <property type="match status" value="1"/>
</dbReference>
<keyword evidence="6" id="KW-0975">Bacterial flagellum</keyword>
<feature type="domain" description="Flagellar basal body rod protein N-terminal" evidence="7">
    <location>
        <begin position="8"/>
        <end position="37"/>
    </location>
</feature>
<proteinExistence type="inferred from homology"/>
<dbReference type="GO" id="GO:0005576">
    <property type="term" value="C:extracellular region"/>
    <property type="evidence" value="ECO:0007669"/>
    <property type="project" value="UniProtKB-SubCell"/>
</dbReference>
<evidence type="ECO:0000259" key="8">
    <source>
        <dbReference type="Pfam" id="PF06429"/>
    </source>
</evidence>
<evidence type="ECO:0000256" key="6">
    <source>
        <dbReference type="ARBA" id="ARBA00023143"/>
    </source>
</evidence>
<dbReference type="NCBIfam" id="TIGR02492">
    <property type="entry name" value="flgK_ends"/>
    <property type="match status" value="1"/>
</dbReference>
<dbReference type="GO" id="GO:0009424">
    <property type="term" value="C:bacterial-type flagellum hook"/>
    <property type="evidence" value="ECO:0007669"/>
    <property type="project" value="InterPro"/>
</dbReference>
<dbReference type="OrthoDB" id="7181295at2"/>
<dbReference type="Proteomes" id="UP000092498">
    <property type="component" value="Chromosome"/>
</dbReference>
<evidence type="ECO:0000256" key="5">
    <source>
        <dbReference type="ARBA" id="ARBA00022525"/>
    </source>
</evidence>
<evidence type="ECO:0000256" key="1">
    <source>
        <dbReference type="ARBA" id="ARBA00004117"/>
    </source>
</evidence>
<evidence type="ECO:0000259" key="7">
    <source>
        <dbReference type="Pfam" id="PF00460"/>
    </source>
</evidence>
<evidence type="ECO:0000256" key="2">
    <source>
        <dbReference type="ARBA" id="ARBA00004613"/>
    </source>
</evidence>
<dbReference type="GO" id="GO:0005198">
    <property type="term" value="F:structural molecule activity"/>
    <property type="evidence" value="ECO:0007669"/>
    <property type="project" value="InterPro"/>
</dbReference>
<dbReference type="InterPro" id="IPR010930">
    <property type="entry name" value="Flg_bb/hook_C_dom"/>
</dbReference>
<dbReference type="KEGG" id="cbot:ATE48_12575"/>
<evidence type="ECO:0000313" key="11">
    <source>
        <dbReference type="Proteomes" id="UP000092498"/>
    </source>
</evidence>
<comment type="subcellular location">
    <subcellularLocation>
        <location evidence="1">Bacterial flagellum basal body</location>
    </subcellularLocation>
    <subcellularLocation>
        <location evidence="2">Secreted</location>
    </subcellularLocation>
</comment>
<sequence>MVGLTSVLLSGLSGLRAAQTGVATVSQNIANANTPGYVRTEMILAPRTQIGAGAGVEITGIKRAADRFLATASYIAASAASSASARSDLLSRAQQSFGDPSDASSVFGAVDEFWSALTALGVDPSSSLRRSDVVSALQATYDEIHRIGGSLQDLISEADQRIGDAVSEAQGLIDRIAQLNSEIRLNQRVGADSSSAENAQSALIDQLSALMDVRTTPQADGGVHVRTGGGALLVGVDAARLSYTPDSSPYATHGVISLNADVGSQTNIESFLTGGSIKGLLQARDVDLPGMAEALGGYAGVLADAMNAVHNENTSSPAVSSMTGRQTGLLSTDALNFTGVSTIALTDATGVLRDRLTIDFDAMTITSESPTNSISFAGGGTIGDFIDALNTALAAETPSGTASFTDGVLSLNVNGNGGIVIQQDAADPALRAGRGFSHFFGLNDLISRPTPLFFESGVSGTDVHGFADNGVIQYQIRDSQGRFIADRSITISGALSAPGATWNDVLSALNATGTGLGEYGAFSLNSSTGQITFAANPAFKVELVTDTTQRGNTGVSLSALNGLSASATAGRATEIDVNSRVAANATRLAVARPNITVAIGSKIIEAGDNRGANALAAARDATRNFSTAGVLTAQTGTLATYASRLGGEAGRLASDAERQAAGAAAVATAAADRRGEMESVSIDDELMKMTTYQNAYAAAARVIQAATEMLDTLMTIGYR</sequence>
<dbReference type="PRINTS" id="PR01005">
    <property type="entry name" value="FLGHOOKAP1"/>
</dbReference>
<dbReference type="GO" id="GO:0044780">
    <property type="term" value="P:bacterial-type flagellum assembly"/>
    <property type="evidence" value="ECO:0007669"/>
    <property type="project" value="InterPro"/>
</dbReference>
<dbReference type="PANTHER" id="PTHR30033">
    <property type="entry name" value="FLAGELLAR HOOK-ASSOCIATED PROTEIN 1"/>
    <property type="match status" value="1"/>
</dbReference>
<protein>
    <recommendedName>
        <fullName evidence="4">Flagellar hook-associated protein 1</fullName>
    </recommendedName>
</protein>
<gene>
    <name evidence="10" type="ORF">ATE48_12575</name>
</gene>
<keyword evidence="5" id="KW-0964">Secreted</keyword>
<keyword evidence="11" id="KW-1185">Reference proteome</keyword>
<feature type="domain" description="Flagellar basal-body/hook protein C-terminal" evidence="8">
    <location>
        <begin position="677"/>
        <end position="715"/>
    </location>
</feature>
<dbReference type="PANTHER" id="PTHR30033:SF2">
    <property type="entry name" value="FLAGELLAR HOOK PROTEIN"/>
    <property type="match status" value="1"/>
</dbReference>
<evidence type="ECO:0000256" key="4">
    <source>
        <dbReference type="ARBA" id="ARBA00016244"/>
    </source>
</evidence>
<feature type="domain" description="Flagellar hook-associated protein FlgK helical" evidence="9">
    <location>
        <begin position="91"/>
        <end position="313"/>
    </location>
</feature>
<reference evidence="10 11" key="1">
    <citation type="submission" date="2015-11" db="EMBL/GenBank/DDBJ databases">
        <title>Whole-Genome Sequence of Candidatus Oderbacter manganicum from the National Park Lower Oder Valley, Germany.</title>
        <authorList>
            <person name="Braun B."/>
            <person name="Liere K."/>
            <person name="Szewzyk U."/>
        </authorList>
    </citation>
    <scope>NUCLEOTIDE SEQUENCE [LARGE SCALE GENOMIC DNA]</scope>
    <source>
        <strain evidence="10 11">OTSz_A_272</strain>
    </source>
</reference>
<dbReference type="EMBL" id="CP013244">
    <property type="protein sequence ID" value="ANP46690.1"/>
    <property type="molecule type" value="Genomic_DNA"/>
</dbReference>
<name>A0A1B1AJJ5_9PROT</name>
<dbReference type="Pfam" id="PF22638">
    <property type="entry name" value="FlgK_D1"/>
    <property type="match status" value="1"/>
</dbReference>
<dbReference type="RefSeq" id="WP_066772034.1">
    <property type="nucleotide sequence ID" value="NZ_CP013244.1"/>
</dbReference>
<organism evidence="10 11">
    <name type="scientific">Candidatus Viadribacter manganicus</name>
    <dbReference type="NCBI Taxonomy" id="1759059"/>
    <lineage>
        <taxon>Bacteria</taxon>
        <taxon>Pseudomonadati</taxon>
        <taxon>Pseudomonadota</taxon>
        <taxon>Alphaproteobacteria</taxon>
        <taxon>Hyphomonadales</taxon>
        <taxon>Hyphomonadaceae</taxon>
        <taxon>Candidatus Viadribacter</taxon>
    </lineage>
</organism>
<comment type="similarity">
    <text evidence="3">Belongs to the flagella basal body rod proteins family.</text>
</comment>
<dbReference type="STRING" id="1759059.ATE48_12575"/>
<dbReference type="Pfam" id="PF00460">
    <property type="entry name" value="Flg_bb_rod"/>
    <property type="match status" value="1"/>
</dbReference>